<name>A0AAV4TEX9_CAEEX</name>
<gene>
    <name evidence="1" type="ORF">CEXT_498591</name>
</gene>
<evidence type="ECO:0000313" key="2">
    <source>
        <dbReference type="Proteomes" id="UP001054945"/>
    </source>
</evidence>
<sequence length="157" mass="17880">MRFVAFRKSTYGCRYDDCTWTSSPEWCHRQLDEEPTSCCSVVQGLGGQTIGPCILCRHCFVEFPTTATPSCQFGCVPPALYSGPLLSALDRILCRKTTMLLSELRLNWCGHCDQRICRRGRNASEKNPSQFKLNSQFPQFWQKTASGICNEYECIEE</sequence>
<reference evidence="1 2" key="1">
    <citation type="submission" date="2021-06" db="EMBL/GenBank/DDBJ databases">
        <title>Caerostris extrusa draft genome.</title>
        <authorList>
            <person name="Kono N."/>
            <person name="Arakawa K."/>
        </authorList>
    </citation>
    <scope>NUCLEOTIDE SEQUENCE [LARGE SCALE GENOMIC DNA]</scope>
</reference>
<comment type="caution">
    <text evidence="1">The sequence shown here is derived from an EMBL/GenBank/DDBJ whole genome shotgun (WGS) entry which is preliminary data.</text>
</comment>
<keyword evidence="2" id="KW-1185">Reference proteome</keyword>
<protein>
    <submittedName>
        <fullName evidence="1">Uncharacterized protein</fullName>
    </submittedName>
</protein>
<dbReference type="EMBL" id="BPLR01011243">
    <property type="protein sequence ID" value="GIY45203.1"/>
    <property type="molecule type" value="Genomic_DNA"/>
</dbReference>
<organism evidence="1 2">
    <name type="scientific">Caerostris extrusa</name>
    <name type="common">Bark spider</name>
    <name type="synonym">Caerostris bankana</name>
    <dbReference type="NCBI Taxonomy" id="172846"/>
    <lineage>
        <taxon>Eukaryota</taxon>
        <taxon>Metazoa</taxon>
        <taxon>Ecdysozoa</taxon>
        <taxon>Arthropoda</taxon>
        <taxon>Chelicerata</taxon>
        <taxon>Arachnida</taxon>
        <taxon>Araneae</taxon>
        <taxon>Araneomorphae</taxon>
        <taxon>Entelegynae</taxon>
        <taxon>Araneoidea</taxon>
        <taxon>Araneidae</taxon>
        <taxon>Caerostris</taxon>
    </lineage>
</organism>
<dbReference type="Proteomes" id="UP001054945">
    <property type="component" value="Unassembled WGS sequence"/>
</dbReference>
<proteinExistence type="predicted"/>
<evidence type="ECO:0000313" key="1">
    <source>
        <dbReference type="EMBL" id="GIY45203.1"/>
    </source>
</evidence>
<dbReference type="AlphaFoldDB" id="A0AAV4TEX9"/>
<accession>A0AAV4TEX9</accession>